<keyword evidence="9" id="KW-1185">Reference proteome</keyword>
<evidence type="ECO:0000256" key="3">
    <source>
        <dbReference type="ARBA" id="ARBA00022741"/>
    </source>
</evidence>
<dbReference type="SUPFAM" id="SSF48371">
    <property type="entry name" value="ARM repeat"/>
    <property type="match status" value="1"/>
</dbReference>
<evidence type="ECO:0000256" key="4">
    <source>
        <dbReference type="ARBA" id="ARBA00022917"/>
    </source>
</evidence>
<dbReference type="InterPro" id="IPR016190">
    <property type="entry name" value="Transl_init_fac_IF2/IF5_Zn-bd"/>
</dbReference>
<dbReference type="Gene3D" id="3.30.30.170">
    <property type="match status" value="1"/>
</dbReference>
<dbReference type="FunFam" id="3.30.30.170:FF:000002">
    <property type="entry name" value="Eukaryotic translation initiation factor 5"/>
    <property type="match status" value="1"/>
</dbReference>
<dbReference type="InterPro" id="IPR002735">
    <property type="entry name" value="Transl_init_fac_IF2/IF5_dom"/>
</dbReference>
<comment type="similarity">
    <text evidence="1">Belongs to the eIF-2-beta/eIF-5 family.</text>
</comment>
<dbReference type="PANTHER" id="PTHR23001:SF7">
    <property type="entry name" value="EUKARYOTIC TRANSLATION INITIATION FACTOR 5"/>
    <property type="match status" value="1"/>
</dbReference>
<dbReference type="Gene3D" id="2.20.25.350">
    <property type="match status" value="1"/>
</dbReference>
<dbReference type="GO" id="GO:0001732">
    <property type="term" value="P:formation of cytoplasmic translation initiation complex"/>
    <property type="evidence" value="ECO:0007669"/>
    <property type="project" value="TreeGrafter"/>
</dbReference>
<dbReference type="Proteomes" id="UP000267821">
    <property type="component" value="Unassembled WGS sequence"/>
</dbReference>
<keyword evidence="4" id="KW-0648">Protein biosynthesis</keyword>
<dbReference type="SMART" id="SM00653">
    <property type="entry name" value="eIF2B_5"/>
    <property type="match status" value="1"/>
</dbReference>
<name>A0A3N4LS36_9PEZI</name>
<dbReference type="GO" id="GO:0005092">
    <property type="term" value="F:GDP-dissociation inhibitor activity"/>
    <property type="evidence" value="ECO:0007669"/>
    <property type="project" value="TreeGrafter"/>
</dbReference>
<keyword evidence="2 8" id="KW-0396">Initiation factor</keyword>
<dbReference type="SUPFAM" id="SSF75689">
    <property type="entry name" value="Zinc-binding domain of translation initiation factor 2 beta"/>
    <property type="match status" value="1"/>
</dbReference>
<keyword evidence="3" id="KW-0547">Nucleotide-binding</keyword>
<dbReference type="InterPro" id="IPR045196">
    <property type="entry name" value="IF2/IF5"/>
</dbReference>
<dbReference type="InterPro" id="IPR003307">
    <property type="entry name" value="W2_domain"/>
</dbReference>
<gene>
    <name evidence="8" type="ORF">L211DRAFT_783164</name>
</gene>
<sequence length="424" mass="47328">MATINIRRDITDPFYRYKMERLQSKIEGKGNGIKSVIVNLSSVAQSLSRSPQYVVKFFGFELGAQVTANPSDDRYIINGAHEASKLQDYLDTFIVKFVLCEECKNPETDLKITKDGHIIRDCKACGQRTNVDLRHKLSGYILKNPPGKESSDSKKGSKKSKIKSKKSEDKTEKDAENGSGGNSDEDKNGATPDAENDGDASDDELTRRIQQEAKELPKASQDGAKDDGWAIDMSQDAIDRRAQALADSLSRVVVAGGDDEEEEEEAGDNPYEKLGAWIEEEKKSKGSVDDIEIYKKCVDLGIEKKHKTLQVLAQTIFDEGIVKQIPIRAALLKKLIISERHQRAFLGGTERFIGKDHPELIKAVPTVLMTYYNEDLITEDVVTKWGSKASRKYVDTATSKKVRKAAEPFLTWLAEAESEDEEEE</sequence>
<evidence type="ECO:0000256" key="6">
    <source>
        <dbReference type="SAM" id="MobiDB-lite"/>
    </source>
</evidence>
<dbReference type="CDD" id="cd11561">
    <property type="entry name" value="W2_eIF5"/>
    <property type="match status" value="1"/>
</dbReference>
<feature type="compositionally biased region" description="Acidic residues" evidence="6">
    <location>
        <begin position="194"/>
        <end position="203"/>
    </location>
</feature>
<dbReference type="SMART" id="SM00515">
    <property type="entry name" value="eIF5C"/>
    <property type="match status" value="1"/>
</dbReference>
<accession>A0A3N4LS36</accession>
<feature type="domain" description="W2" evidence="7">
    <location>
        <begin position="260"/>
        <end position="423"/>
    </location>
</feature>
<dbReference type="GO" id="GO:0005525">
    <property type="term" value="F:GTP binding"/>
    <property type="evidence" value="ECO:0007669"/>
    <property type="project" value="UniProtKB-KW"/>
</dbReference>
<dbReference type="FunCoup" id="A0A3N4LS36">
    <property type="interactions" value="1229"/>
</dbReference>
<dbReference type="GO" id="GO:0003743">
    <property type="term" value="F:translation initiation factor activity"/>
    <property type="evidence" value="ECO:0007669"/>
    <property type="project" value="UniProtKB-KW"/>
</dbReference>
<dbReference type="STRING" id="1051890.A0A3N4LS36"/>
<dbReference type="InParanoid" id="A0A3N4LS36"/>
<dbReference type="OrthoDB" id="10250831at2759"/>
<dbReference type="GO" id="GO:0005829">
    <property type="term" value="C:cytosol"/>
    <property type="evidence" value="ECO:0007669"/>
    <property type="project" value="TreeGrafter"/>
</dbReference>
<evidence type="ECO:0000256" key="2">
    <source>
        <dbReference type="ARBA" id="ARBA00022540"/>
    </source>
</evidence>
<proteinExistence type="inferred from homology"/>
<keyword evidence="5" id="KW-0342">GTP-binding</keyword>
<dbReference type="Pfam" id="PF01873">
    <property type="entry name" value="eIF-5_eIF-2B"/>
    <property type="match status" value="1"/>
</dbReference>
<dbReference type="PANTHER" id="PTHR23001">
    <property type="entry name" value="EUKARYOTIC TRANSLATION INITIATION FACTOR"/>
    <property type="match status" value="1"/>
</dbReference>
<evidence type="ECO:0000259" key="7">
    <source>
        <dbReference type="PROSITE" id="PS51363"/>
    </source>
</evidence>
<evidence type="ECO:0000256" key="1">
    <source>
        <dbReference type="ARBA" id="ARBA00010397"/>
    </source>
</evidence>
<dbReference type="FunFam" id="1.25.40.180:FF:000031">
    <property type="entry name" value="Eukaryotic translation initiation factor 5"/>
    <property type="match status" value="1"/>
</dbReference>
<reference evidence="8 9" key="1">
    <citation type="journal article" date="2018" name="Nat. Ecol. Evol.">
        <title>Pezizomycetes genomes reveal the molecular basis of ectomycorrhizal truffle lifestyle.</title>
        <authorList>
            <person name="Murat C."/>
            <person name="Payen T."/>
            <person name="Noel B."/>
            <person name="Kuo A."/>
            <person name="Morin E."/>
            <person name="Chen J."/>
            <person name="Kohler A."/>
            <person name="Krizsan K."/>
            <person name="Balestrini R."/>
            <person name="Da Silva C."/>
            <person name="Montanini B."/>
            <person name="Hainaut M."/>
            <person name="Levati E."/>
            <person name="Barry K.W."/>
            <person name="Belfiori B."/>
            <person name="Cichocki N."/>
            <person name="Clum A."/>
            <person name="Dockter R.B."/>
            <person name="Fauchery L."/>
            <person name="Guy J."/>
            <person name="Iotti M."/>
            <person name="Le Tacon F."/>
            <person name="Lindquist E.A."/>
            <person name="Lipzen A."/>
            <person name="Malagnac F."/>
            <person name="Mello A."/>
            <person name="Molinier V."/>
            <person name="Miyauchi S."/>
            <person name="Poulain J."/>
            <person name="Riccioni C."/>
            <person name="Rubini A."/>
            <person name="Sitrit Y."/>
            <person name="Splivallo R."/>
            <person name="Traeger S."/>
            <person name="Wang M."/>
            <person name="Zifcakova L."/>
            <person name="Wipf D."/>
            <person name="Zambonelli A."/>
            <person name="Paolocci F."/>
            <person name="Nowrousian M."/>
            <person name="Ottonello S."/>
            <person name="Baldrian P."/>
            <person name="Spatafora J.W."/>
            <person name="Henrissat B."/>
            <person name="Nagy L.G."/>
            <person name="Aury J.M."/>
            <person name="Wincker P."/>
            <person name="Grigoriev I.V."/>
            <person name="Bonfante P."/>
            <person name="Martin F.M."/>
        </authorList>
    </citation>
    <scope>NUCLEOTIDE SEQUENCE [LARGE SCALE GENOMIC DNA]</scope>
    <source>
        <strain evidence="8 9">ATCC MYA-4762</strain>
    </source>
</reference>
<dbReference type="Gene3D" id="1.25.40.180">
    <property type="match status" value="1"/>
</dbReference>
<dbReference type="FunFam" id="2.20.25.350:FF:000001">
    <property type="entry name" value="Eukaryotic translation initiation factor 5"/>
    <property type="match status" value="1"/>
</dbReference>
<dbReference type="InterPro" id="IPR016189">
    <property type="entry name" value="Transl_init_fac_IF2/IF5_N"/>
</dbReference>
<dbReference type="PROSITE" id="PS51363">
    <property type="entry name" value="W2"/>
    <property type="match status" value="1"/>
</dbReference>
<feature type="compositionally biased region" description="Basic and acidic residues" evidence="6">
    <location>
        <begin position="165"/>
        <end position="176"/>
    </location>
</feature>
<evidence type="ECO:0000313" key="8">
    <source>
        <dbReference type="EMBL" id="RPB25630.1"/>
    </source>
</evidence>
<dbReference type="SUPFAM" id="SSF100966">
    <property type="entry name" value="Translation initiation factor 2 beta, aIF2beta, N-terminal domain"/>
    <property type="match status" value="1"/>
</dbReference>
<dbReference type="EMBL" id="ML121537">
    <property type="protein sequence ID" value="RPB25630.1"/>
    <property type="molecule type" value="Genomic_DNA"/>
</dbReference>
<protein>
    <submittedName>
        <fullName evidence="8">Eukaryotic translation initiation factor 5</fullName>
    </submittedName>
</protein>
<dbReference type="GO" id="GO:0071074">
    <property type="term" value="F:eukaryotic initiation factor eIF2 binding"/>
    <property type="evidence" value="ECO:0007669"/>
    <property type="project" value="TreeGrafter"/>
</dbReference>
<evidence type="ECO:0000313" key="9">
    <source>
        <dbReference type="Proteomes" id="UP000267821"/>
    </source>
</evidence>
<organism evidence="8 9">
    <name type="scientific">Terfezia boudieri ATCC MYA-4762</name>
    <dbReference type="NCBI Taxonomy" id="1051890"/>
    <lineage>
        <taxon>Eukaryota</taxon>
        <taxon>Fungi</taxon>
        <taxon>Dikarya</taxon>
        <taxon>Ascomycota</taxon>
        <taxon>Pezizomycotina</taxon>
        <taxon>Pezizomycetes</taxon>
        <taxon>Pezizales</taxon>
        <taxon>Pezizaceae</taxon>
        <taxon>Terfezia</taxon>
    </lineage>
</organism>
<evidence type="ECO:0000256" key="5">
    <source>
        <dbReference type="ARBA" id="ARBA00023134"/>
    </source>
</evidence>
<dbReference type="AlphaFoldDB" id="A0A3N4LS36"/>
<feature type="region of interest" description="Disordered" evidence="6">
    <location>
        <begin position="137"/>
        <end position="203"/>
    </location>
</feature>
<dbReference type="Pfam" id="PF02020">
    <property type="entry name" value="W2"/>
    <property type="match status" value="1"/>
</dbReference>
<dbReference type="InterPro" id="IPR016024">
    <property type="entry name" value="ARM-type_fold"/>
</dbReference>